<organism evidence="3 4">
    <name type="scientific">Sphingopyxis granuli</name>
    <dbReference type="NCBI Taxonomy" id="267128"/>
    <lineage>
        <taxon>Bacteria</taxon>
        <taxon>Pseudomonadati</taxon>
        <taxon>Pseudomonadota</taxon>
        <taxon>Alphaproteobacteria</taxon>
        <taxon>Sphingomonadales</taxon>
        <taxon>Sphingomonadaceae</taxon>
        <taxon>Sphingopyxis</taxon>
    </lineage>
</organism>
<dbReference type="EMBL" id="CP012199">
    <property type="protein sequence ID" value="AMG74847.1"/>
    <property type="molecule type" value="Genomic_DNA"/>
</dbReference>
<evidence type="ECO:0000259" key="2">
    <source>
        <dbReference type="Pfam" id="PF20789"/>
    </source>
</evidence>
<accession>A0AA86GL15</accession>
<dbReference type="SUPFAM" id="SSF54637">
    <property type="entry name" value="Thioesterase/thiol ester dehydrase-isomerase"/>
    <property type="match status" value="2"/>
</dbReference>
<dbReference type="Pfam" id="PF13622">
    <property type="entry name" value="4HBT_3"/>
    <property type="match status" value="1"/>
</dbReference>
<evidence type="ECO:0000313" key="4">
    <source>
        <dbReference type="Proteomes" id="UP000058599"/>
    </source>
</evidence>
<evidence type="ECO:0008006" key="5">
    <source>
        <dbReference type="Google" id="ProtNLM"/>
    </source>
</evidence>
<dbReference type="InterPro" id="IPR049450">
    <property type="entry name" value="ACOT8-like_C"/>
</dbReference>
<sequence>MTDMTLSSLSPLDTLLSTLRTDGDVATAHIDEGWMQGRTAYGGISSAVALAGTMALHPTDAPLRYAQISFVGPVAGDCTVETRVLRRSKSSLFVDAGVSSEAGFGTAAVFAFSPDRESHVDHNRLTMPDAPPPEALEPVPQHKVRPTFSKHFDMRPTTGPRFGWKQEVGEYLTWVRFVEEPRCHPTVALLALGDALPPAAMALFSEFGPISSMNWTVNMLTATPETDDGWWLLSARTGYARRGLSVQDMMLWNRAGEPVLSGSQAVAVYA</sequence>
<dbReference type="Pfam" id="PF20789">
    <property type="entry name" value="4HBT_3C"/>
    <property type="match status" value="1"/>
</dbReference>
<name>A0AA86GL15_9SPHN</name>
<feature type="domain" description="Acyl-CoA thioesterase-like C-terminal" evidence="2">
    <location>
        <begin position="133"/>
        <end position="268"/>
    </location>
</feature>
<gene>
    <name evidence="3" type="ORF">SGRAN_2487</name>
</gene>
<dbReference type="InterPro" id="IPR049449">
    <property type="entry name" value="TesB_ACOT8-like_N"/>
</dbReference>
<feature type="domain" description="Acyl-CoA thioesterase-like N-terminal HotDog" evidence="1">
    <location>
        <begin position="31"/>
        <end position="101"/>
    </location>
</feature>
<evidence type="ECO:0000313" key="3">
    <source>
        <dbReference type="EMBL" id="AMG74847.1"/>
    </source>
</evidence>
<keyword evidence="4" id="KW-1185">Reference proteome</keyword>
<dbReference type="InterPro" id="IPR042171">
    <property type="entry name" value="Acyl-CoA_hotdog"/>
</dbReference>
<evidence type="ECO:0000259" key="1">
    <source>
        <dbReference type="Pfam" id="PF13622"/>
    </source>
</evidence>
<dbReference type="RefSeq" id="WP_234002625.1">
    <property type="nucleotide sequence ID" value="NZ_CP012199.1"/>
</dbReference>
<dbReference type="InterPro" id="IPR029069">
    <property type="entry name" value="HotDog_dom_sf"/>
</dbReference>
<dbReference type="Gene3D" id="2.40.160.210">
    <property type="entry name" value="Acyl-CoA thioesterase, double hotdog domain"/>
    <property type="match status" value="1"/>
</dbReference>
<protein>
    <recommendedName>
        <fullName evidence="5">Acyl-CoA thioesterase</fullName>
    </recommendedName>
</protein>
<dbReference type="AlphaFoldDB" id="A0AA86GL15"/>
<dbReference type="KEGG" id="sgi:SGRAN_2487"/>
<proteinExistence type="predicted"/>
<dbReference type="Proteomes" id="UP000058599">
    <property type="component" value="Chromosome"/>
</dbReference>
<reference evidence="3 4" key="1">
    <citation type="journal article" date="2016" name="BMC Genomics">
        <title>Genomic analysis of the nitrate-respiring Sphingopyxis granuli (formerly Sphingomonas macrogoltabida) strain TFA.</title>
        <authorList>
            <person name="Garcia-Romero I."/>
            <person name="Perez-Pulido A.J."/>
            <person name="Gonzalez-Flores Y.E."/>
            <person name="Reyes-Ramirez F."/>
            <person name="Santero E."/>
            <person name="Floriano B."/>
        </authorList>
    </citation>
    <scope>NUCLEOTIDE SEQUENCE [LARGE SCALE GENOMIC DNA]</scope>
    <source>
        <strain evidence="3 4">TFA</strain>
    </source>
</reference>